<gene>
    <name evidence="4" type="ORF">CLV62_14032</name>
</gene>
<evidence type="ECO:0000256" key="1">
    <source>
        <dbReference type="ARBA" id="ARBA00022553"/>
    </source>
</evidence>
<evidence type="ECO:0000256" key="2">
    <source>
        <dbReference type="PROSITE-ProRule" id="PRU00169"/>
    </source>
</evidence>
<dbReference type="EMBL" id="QICL01000040">
    <property type="protein sequence ID" value="PXV58956.1"/>
    <property type="molecule type" value="Genomic_DNA"/>
</dbReference>
<evidence type="ECO:0000259" key="3">
    <source>
        <dbReference type="PROSITE" id="PS50110"/>
    </source>
</evidence>
<dbReference type="Pfam" id="PF00072">
    <property type="entry name" value="Response_reg"/>
    <property type="match status" value="1"/>
</dbReference>
<dbReference type="Proteomes" id="UP000247973">
    <property type="component" value="Unassembled WGS sequence"/>
</dbReference>
<dbReference type="SUPFAM" id="SSF52172">
    <property type="entry name" value="CheY-like"/>
    <property type="match status" value="1"/>
</dbReference>
<dbReference type="PANTHER" id="PTHR44591">
    <property type="entry name" value="STRESS RESPONSE REGULATOR PROTEIN 1"/>
    <property type="match status" value="1"/>
</dbReference>
<accession>A0A2V3PKB4</accession>
<keyword evidence="5" id="KW-1185">Reference proteome</keyword>
<keyword evidence="1 2" id="KW-0597">Phosphoprotein</keyword>
<dbReference type="InterPro" id="IPR050595">
    <property type="entry name" value="Bact_response_regulator"/>
</dbReference>
<comment type="caution">
    <text evidence="4">The sequence shown here is derived from an EMBL/GenBank/DDBJ whole genome shotgun (WGS) entry which is preliminary data.</text>
</comment>
<evidence type="ECO:0000313" key="5">
    <source>
        <dbReference type="Proteomes" id="UP000247973"/>
    </source>
</evidence>
<dbReference type="SMART" id="SM00448">
    <property type="entry name" value="REC"/>
    <property type="match status" value="1"/>
</dbReference>
<organism evidence="4 5">
    <name type="scientific">Dysgonomonas alginatilytica</name>
    <dbReference type="NCBI Taxonomy" id="1605892"/>
    <lineage>
        <taxon>Bacteria</taxon>
        <taxon>Pseudomonadati</taxon>
        <taxon>Bacteroidota</taxon>
        <taxon>Bacteroidia</taxon>
        <taxon>Bacteroidales</taxon>
        <taxon>Dysgonomonadaceae</taxon>
        <taxon>Dysgonomonas</taxon>
    </lineage>
</organism>
<proteinExistence type="predicted"/>
<dbReference type="InterPro" id="IPR001789">
    <property type="entry name" value="Sig_transdc_resp-reg_receiver"/>
</dbReference>
<feature type="modified residue" description="4-aspartylphosphate" evidence="2">
    <location>
        <position position="55"/>
    </location>
</feature>
<name>A0A2V3PKB4_9BACT</name>
<sequence length="124" mass="14254">MERKGRILIIDDNEDVLFALNALLQNYVEKIKVSTHPEKIEKYLKEYQPDVILLDMNFRLDVISGKEGFLWLERILKVDPQSIVVFMTAYADTNKAVQAIKAGATDFIAKPWEKEKLLATNANQ</sequence>
<dbReference type="OrthoDB" id="9810703at2"/>
<dbReference type="Gene3D" id="3.40.50.2300">
    <property type="match status" value="1"/>
</dbReference>
<dbReference type="GO" id="GO:0000160">
    <property type="term" value="P:phosphorelay signal transduction system"/>
    <property type="evidence" value="ECO:0007669"/>
    <property type="project" value="InterPro"/>
</dbReference>
<dbReference type="CDD" id="cd00156">
    <property type="entry name" value="REC"/>
    <property type="match status" value="1"/>
</dbReference>
<reference evidence="4 5" key="1">
    <citation type="submission" date="2018-03" db="EMBL/GenBank/DDBJ databases">
        <title>Genomic Encyclopedia of Archaeal and Bacterial Type Strains, Phase II (KMG-II): from individual species to whole genera.</title>
        <authorList>
            <person name="Goeker M."/>
        </authorList>
    </citation>
    <scope>NUCLEOTIDE SEQUENCE [LARGE SCALE GENOMIC DNA]</scope>
    <source>
        <strain evidence="4 5">DSM 100214</strain>
    </source>
</reference>
<dbReference type="PROSITE" id="PS50110">
    <property type="entry name" value="RESPONSE_REGULATORY"/>
    <property type="match status" value="1"/>
</dbReference>
<dbReference type="AlphaFoldDB" id="A0A2V3PKB4"/>
<evidence type="ECO:0000313" key="4">
    <source>
        <dbReference type="EMBL" id="PXV58956.1"/>
    </source>
</evidence>
<feature type="domain" description="Response regulatory" evidence="3">
    <location>
        <begin position="6"/>
        <end position="124"/>
    </location>
</feature>
<dbReference type="InterPro" id="IPR011006">
    <property type="entry name" value="CheY-like_superfamily"/>
</dbReference>
<dbReference type="PANTHER" id="PTHR44591:SF3">
    <property type="entry name" value="RESPONSE REGULATORY DOMAIN-CONTAINING PROTEIN"/>
    <property type="match status" value="1"/>
</dbReference>
<protein>
    <submittedName>
        <fullName evidence="4">Response regulator receiver domain-containing protein</fullName>
    </submittedName>
</protein>